<keyword evidence="2" id="KW-1133">Transmembrane helix</keyword>
<dbReference type="PANTHER" id="PTHR30487:SF0">
    <property type="entry name" value="PREPILIN LEADER PEPTIDASE_N-METHYLTRANSFERASE-RELATED"/>
    <property type="match status" value="1"/>
</dbReference>
<keyword evidence="5" id="KW-1185">Reference proteome</keyword>
<feature type="transmembrane region" description="Helical" evidence="2">
    <location>
        <begin position="101"/>
        <end position="128"/>
    </location>
</feature>
<evidence type="ECO:0000259" key="3">
    <source>
        <dbReference type="Pfam" id="PF01478"/>
    </source>
</evidence>
<dbReference type="EMBL" id="NOWF01000003">
    <property type="protein sequence ID" value="OYD08261.1"/>
    <property type="molecule type" value="Genomic_DNA"/>
</dbReference>
<dbReference type="AlphaFoldDB" id="A0A235B7P0"/>
<feature type="transmembrane region" description="Helical" evidence="2">
    <location>
        <begin position="6"/>
        <end position="24"/>
    </location>
</feature>
<dbReference type="GO" id="GO:0005886">
    <property type="term" value="C:plasma membrane"/>
    <property type="evidence" value="ECO:0007669"/>
    <property type="project" value="TreeGrafter"/>
</dbReference>
<keyword evidence="2" id="KW-0812">Transmembrane</keyword>
<feature type="transmembrane region" description="Helical" evidence="2">
    <location>
        <begin position="158"/>
        <end position="179"/>
    </location>
</feature>
<reference evidence="4 5" key="1">
    <citation type="submission" date="2017-07" db="EMBL/GenBank/DDBJ databases">
        <title>The genome sequence of Paludifilum halophilum highlights mechanisms for microbial adaptation to high salt environemnts.</title>
        <authorList>
            <person name="Belbahri L."/>
        </authorList>
    </citation>
    <scope>NUCLEOTIDE SEQUENCE [LARGE SCALE GENOMIC DNA]</scope>
    <source>
        <strain evidence="4 5">DSM 102817</strain>
    </source>
</reference>
<organism evidence="4 5">
    <name type="scientific">Paludifilum halophilum</name>
    <dbReference type="NCBI Taxonomy" id="1642702"/>
    <lineage>
        <taxon>Bacteria</taxon>
        <taxon>Bacillati</taxon>
        <taxon>Bacillota</taxon>
        <taxon>Bacilli</taxon>
        <taxon>Bacillales</taxon>
        <taxon>Thermoactinomycetaceae</taxon>
        <taxon>Paludifilum</taxon>
    </lineage>
</organism>
<feature type="transmembrane region" description="Helical" evidence="2">
    <location>
        <begin position="36"/>
        <end position="56"/>
    </location>
</feature>
<dbReference type="GO" id="GO:0006465">
    <property type="term" value="P:signal peptide processing"/>
    <property type="evidence" value="ECO:0007669"/>
    <property type="project" value="TreeGrafter"/>
</dbReference>
<gene>
    <name evidence="4" type="ORF">CHM34_05255</name>
</gene>
<protein>
    <recommendedName>
        <fullName evidence="3">Prepilin type IV endopeptidase peptidase domain-containing protein</fullName>
    </recommendedName>
</protein>
<dbReference type="PANTHER" id="PTHR30487">
    <property type="entry name" value="TYPE 4 PREPILIN-LIKE PROTEINS LEADER PEPTIDE-PROCESSING ENZYME"/>
    <property type="match status" value="1"/>
</dbReference>
<comment type="caution">
    <text evidence="4">The sequence shown here is derived from an EMBL/GenBank/DDBJ whole genome shotgun (WGS) entry which is preliminary data.</text>
</comment>
<accession>A0A235B7P0</accession>
<evidence type="ECO:0000256" key="2">
    <source>
        <dbReference type="SAM" id="Phobius"/>
    </source>
</evidence>
<dbReference type="InterPro" id="IPR000045">
    <property type="entry name" value="Prepilin_IV_endopep_pep"/>
</dbReference>
<dbReference type="Pfam" id="PF01478">
    <property type="entry name" value="Peptidase_A24"/>
    <property type="match status" value="1"/>
</dbReference>
<keyword evidence="2" id="KW-0472">Membrane</keyword>
<evidence type="ECO:0000313" key="5">
    <source>
        <dbReference type="Proteomes" id="UP000215459"/>
    </source>
</evidence>
<sequence>MAVWTGIAVGLMGWLVAGGLPRLARFTVSQLVENPVFPRFNSVFFQGAVAAAFLLVFGLEESGTDRVIGWFFILFLATAVLTDLAYGLIPDRLTIPGGFFFLAVRLLFGETTLLSYPAGWLIGGAVLWTVARLSRGGMGGGDVKLAAASGGCLGWPDIAAGLVVSVFAGGLFAVFLWVSGAVGRRTALPFGPFLAVGFLTAWAWAEELIRWYLSFFP</sequence>
<evidence type="ECO:0000256" key="1">
    <source>
        <dbReference type="ARBA" id="ARBA00005801"/>
    </source>
</evidence>
<proteinExistence type="inferred from homology"/>
<feature type="transmembrane region" description="Helical" evidence="2">
    <location>
        <begin position="186"/>
        <end position="205"/>
    </location>
</feature>
<name>A0A235B7P0_9BACL</name>
<dbReference type="InterPro" id="IPR050882">
    <property type="entry name" value="Prepilin_peptidase/N-MTase"/>
</dbReference>
<dbReference type="OrthoDB" id="9789291at2"/>
<feature type="domain" description="Prepilin type IV endopeptidase peptidase" evidence="3">
    <location>
        <begin position="70"/>
        <end position="174"/>
    </location>
</feature>
<feature type="transmembrane region" description="Helical" evidence="2">
    <location>
        <begin position="68"/>
        <end position="89"/>
    </location>
</feature>
<evidence type="ECO:0000313" key="4">
    <source>
        <dbReference type="EMBL" id="OYD08261.1"/>
    </source>
</evidence>
<dbReference type="Proteomes" id="UP000215459">
    <property type="component" value="Unassembled WGS sequence"/>
</dbReference>
<dbReference type="GO" id="GO:0004190">
    <property type="term" value="F:aspartic-type endopeptidase activity"/>
    <property type="evidence" value="ECO:0007669"/>
    <property type="project" value="InterPro"/>
</dbReference>
<dbReference type="Gene3D" id="1.20.120.1220">
    <property type="match status" value="1"/>
</dbReference>
<comment type="similarity">
    <text evidence="1">Belongs to the peptidase A24 family.</text>
</comment>